<evidence type="ECO:0000256" key="1">
    <source>
        <dbReference type="SAM" id="MobiDB-lite"/>
    </source>
</evidence>
<organism evidence="4 6">
    <name type="scientific">Bursaphelenchus xylophilus</name>
    <name type="common">Pinewood nematode worm</name>
    <name type="synonym">Aphelenchoides xylophilus</name>
    <dbReference type="NCBI Taxonomy" id="6326"/>
    <lineage>
        <taxon>Eukaryota</taxon>
        <taxon>Metazoa</taxon>
        <taxon>Ecdysozoa</taxon>
        <taxon>Nematoda</taxon>
        <taxon>Chromadorea</taxon>
        <taxon>Rhabditida</taxon>
        <taxon>Tylenchina</taxon>
        <taxon>Tylenchomorpha</taxon>
        <taxon>Aphelenchoidea</taxon>
        <taxon>Aphelenchoididae</taxon>
        <taxon>Bursaphelenchus</taxon>
    </lineage>
</organism>
<feature type="region of interest" description="Disordered" evidence="1">
    <location>
        <begin position="1"/>
        <end position="90"/>
    </location>
</feature>
<evidence type="ECO:0000313" key="3">
    <source>
        <dbReference type="EMBL" id="CAG9121553.1"/>
    </source>
</evidence>
<dbReference type="Proteomes" id="UP000582659">
    <property type="component" value="Unassembled WGS sequence"/>
</dbReference>
<reference evidence="3" key="2">
    <citation type="submission" date="2020-08" db="EMBL/GenBank/DDBJ databases">
        <authorList>
            <person name="Kikuchi T."/>
        </authorList>
    </citation>
    <scope>NUCLEOTIDE SEQUENCE</scope>
    <source>
        <strain evidence="2">Ka4C1</strain>
    </source>
</reference>
<evidence type="ECO:0000313" key="5">
    <source>
        <dbReference type="Proteomes" id="UP000659654"/>
    </source>
</evidence>
<keyword evidence="5" id="KW-1185">Reference proteome</keyword>
<evidence type="ECO:0000313" key="2">
    <source>
        <dbReference type="EMBL" id="CAD5230566.1"/>
    </source>
</evidence>
<name>A0A1I7RXC2_BURXY</name>
<sequence length="172" mass="18662">MDLQNRPESGVDRGKRNGRGARHENWRREKQGGIARDTQRAPPAGAKAGCEGAKAKAAGPKAGRVATTGGRRQTSGEERERTVQPVSDSPSSARFAWKLIVDGPATKTNDERGQLATALIAPCACSPPKTEFVFLFGPEIEECTVRRVRKGGCTVRARKEVDCTVHRKGLWI</sequence>
<evidence type="ECO:0000313" key="6">
    <source>
        <dbReference type="WBParaSite" id="BXY_0538700.1"/>
    </source>
</evidence>
<dbReference type="EMBL" id="CAJFCV020000005">
    <property type="protein sequence ID" value="CAG9121553.1"/>
    <property type="molecule type" value="Genomic_DNA"/>
</dbReference>
<proteinExistence type="predicted"/>
<dbReference type="Proteomes" id="UP000659654">
    <property type="component" value="Unassembled WGS sequence"/>
</dbReference>
<accession>A0A1I7RXC2</accession>
<feature type="compositionally biased region" description="Basic and acidic residues" evidence="1">
    <location>
        <begin position="9"/>
        <end position="31"/>
    </location>
</feature>
<dbReference type="Proteomes" id="UP000095284">
    <property type="component" value="Unplaced"/>
</dbReference>
<feature type="compositionally biased region" description="Low complexity" evidence="1">
    <location>
        <begin position="41"/>
        <end position="63"/>
    </location>
</feature>
<dbReference type="AlphaFoldDB" id="A0A1I7RXC2"/>
<dbReference type="WBParaSite" id="BXY_0538700.1">
    <property type="protein sequence ID" value="BXY_0538700.1"/>
    <property type="gene ID" value="BXY_0538700"/>
</dbReference>
<dbReference type="EMBL" id="CAJFDI010000005">
    <property type="protein sequence ID" value="CAD5230566.1"/>
    <property type="molecule type" value="Genomic_DNA"/>
</dbReference>
<gene>
    <name evidence="2" type="ORF">BXYJ_LOCUS11051</name>
</gene>
<protein>
    <submittedName>
        <fullName evidence="2">(pine wood nematode) hypothetical protein</fullName>
    </submittedName>
</protein>
<reference evidence="6" key="1">
    <citation type="submission" date="2016-11" db="UniProtKB">
        <authorList>
            <consortium name="WormBaseParasite"/>
        </authorList>
    </citation>
    <scope>IDENTIFICATION</scope>
</reference>
<evidence type="ECO:0000313" key="4">
    <source>
        <dbReference type="Proteomes" id="UP000095284"/>
    </source>
</evidence>